<keyword evidence="1" id="KW-0560">Oxidoreductase</keyword>
<keyword evidence="3" id="KW-1185">Reference proteome</keyword>
<dbReference type="PANTHER" id="PTHR43157">
    <property type="entry name" value="PHOSPHATIDYLINOSITOL-GLYCAN BIOSYNTHESIS CLASS F PROTEIN-RELATED"/>
    <property type="match status" value="1"/>
</dbReference>
<dbReference type="OrthoDB" id="542013at2759"/>
<dbReference type="Pfam" id="PF00106">
    <property type="entry name" value="adh_short"/>
    <property type="match status" value="1"/>
</dbReference>
<name>A0A8H4LCJ9_9HYPO</name>
<evidence type="ECO:0000256" key="1">
    <source>
        <dbReference type="ARBA" id="ARBA00023002"/>
    </source>
</evidence>
<dbReference type="InterPro" id="IPR036291">
    <property type="entry name" value="NAD(P)-bd_dom_sf"/>
</dbReference>
<dbReference type="GO" id="GO:0016491">
    <property type="term" value="F:oxidoreductase activity"/>
    <property type="evidence" value="ECO:0007669"/>
    <property type="project" value="UniProtKB-KW"/>
</dbReference>
<dbReference type="SUPFAM" id="SSF51735">
    <property type="entry name" value="NAD(P)-binding Rossmann-fold domains"/>
    <property type="match status" value="1"/>
</dbReference>
<gene>
    <name evidence="2" type="ORF">FALBO_6833</name>
</gene>
<comment type="caution">
    <text evidence="2">The sequence shown here is derived from an EMBL/GenBank/DDBJ whole genome shotgun (WGS) entry which is preliminary data.</text>
</comment>
<proteinExistence type="predicted"/>
<organism evidence="2 3">
    <name type="scientific">Fusarium albosuccineum</name>
    <dbReference type="NCBI Taxonomy" id="1237068"/>
    <lineage>
        <taxon>Eukaryota</taxon>
        <taxon>Fungi</taxon>
        <taxon>Dikarya</taxon>
        <taxon>Ascomycota</taxon>
        <taxon>Pezizomycotina</taxon>
        <taxon>Sordariomycetes</taxon>
        <taxon>Hypocreomycetidae</taxon>
        <taxon>Hypocreales</taxon>
        <taxon>Nectriaceae</taxon>
        <taxon>Fusarium</taxon>
        <taxon>Fusarium decemcellulare species complex</taxon>
    </lineage>
</organism>
<dbReference type="InterPro" id="IPR002347">
    <property type="entry name" value="SDR_fam"/>
</dbReference>
<dbReference type="Gene3D" id="3.40.50.720">
    <property type="entry name" value="NAD(P)-binding Rossmann-like Domain"/>
    <property type="match status" value="1"/>
</dbReference>
<dbReference type="Proteomes" id="UP000554235">
    <property type="component" value="Unassembled WGS sequence"/>
</dbReference>
<dbReference type="AlphaFoldDB" id="A0A8H4LCJ9"/>
<dbReference type="PRINTS" id="PR00081">
    <property type="entry name" value="GDHRDH"/>
</dbReference>
<sequence length="332" mass="36106">MTSFKDFARAQWSTLPVVPTTASTTGGTYIVTGANTGLGLECAKHFVRLGAKRVILAVRSIQRGETAAAAIHKATGRQDVCQVWQLDLASLDSVESFAKRLETLDRIDALIENASIALDTFTLSEGVETTVTVNVLGTMLLAIRAMPKLRESASRHGIKPHLVIVSGMTAFDCKGALDGINGDLFEALSKKEDNKRLSGSRYPLTKLLQVYATREMASLFPEPETGVVINVMNPGVCITDLDRNIGGMLKVQIFLGRRLPGRTAEEGSRTLLHAAVAGPESHGKYVSDCVIKEYAVPEWISGVEGQRMQRRVWDDMVKTLNAKGHRVDEILG</sequence>
<accession>A0A8H4LCJ9</accession>
<evidence type="ECO:0000313" key="3">
    <source>
        <dbReference type="Proteomes" id="UP000554235"/>
    </source>
</evidence>
<dbReference type="EMBL" id="JAADYS010000896">
    <property type="protein sequence ID" value="KAF4466311.1"/>
    <property type="molecule type" value="Genomic_DNA"/>
</dbReference>
<protein>
    <submittedName>
        <fullName evidence="2">Short-chain dehydrogenase</fullName>
    </submittedName>
</protein>
<evidence type="ECO:0000313" key="2">
    <source>
        <dbReference type="EMBL" id="KAF4466311.1"/>
    </source>
</evidence>
<reference evidence="2 3" key="1">
    <citation type="submission" date="2020-01" db="EMBL/GenBank/DDBJ databases">
        <title>Identification and distribution of gene clusters putatively required for synthesis of sphingolipid metabolism inhibitors in phylogenetically diverse species of the filamentous fungus Fusarium.</title>
        <authorList>
            <person name="Kim H.-S."/>
            <person name="Busman M."/>
            <person name="Brown D.W."/>
            <person name="Divon H."/>
            <person name="Uhlig S."/>
            <person name="Proctor R.H."/>
        </authorList>
    </citation>
    <scope>NUCLEOTIDE SEQUENCE [LARGE SCALE GENOMIC DNA]</scope>
    <source>
        <strain evidence="2 3">NRRL 20459</strain>
    </source>
</reference>
<dbReference type="PANTHER" id="PTHR43157:SF61">
    <property type="entry name" value="DEHYDROGENASE_REDUCTASE FAMILY PROTEIN, PUTATIVE (AFU_ORTHOLOGUE AFUA_3G01250)-RELATED"/>
    <property type="match status" value="1"/>
</dbReference>